<evidence type="ECO:0000313" key="2">
    <source>
        <dbReference type="Proteomes" id="UP000030760"/>
    </source>
</evidence>
<sequence length="56" mass="6611">MLPPIPLHITQQYVVTRLKRGSRKFRSFKQRTMLSKYFDHASDSWPYPRMGGVADN</sequence>
<protein>
    <submittedName>
        <fullName evidence="1">Uncharacterized protein</fullName>
    </submittedName>
</protein>
<dbReference type="EMBL" id="KB405094">
    <property type="protein sequence ID" value="EMF52903.1"/>
    <property type="molecule type" value="Genomic_DNA"/>
</dbReference>
<proteinExistence type="predicted"/>
<organism evidence="1 2">
    <name type="scientific">Streptomyces bottropensis ATCC 25435</name>
    <dbReference type="NCBI Taxonomy" id="1054862"/>
    <lineage>
        <taxon>Bacteria</taxon>
        <taxon>Bacillati</taxon>
        <taxon>Actinomycetota</taxon>
        <taxon>Actinomycetes</taxon>
        <taxon>Kitasatosporales</taxon>
        <taxon>Streptomycetaceae</taxon>
        <taxon>Streptomyces</taxon>
    </lineage>
</organism>
<dbReference type="AlphaFoldDB" id="M3EUU0"/>
<dbReference type="Proteomes" id="UP000030760">
    <property type="component" value="Unassembled WGS sequence"/>
</dbReference>
<name>M3EUU0_9ACTN</name>
<accession>M3EUU0</accession>
<gene>
    <name evidence="1" type="ORF">SBD_5980</name>
</gene>
<evidence type="ECO:0000313" key="1">
    <source>
        <dbReference type="EMBL" id="EMF52903.1"/>
    </source>
</evidence>
<reference evidence="2" key="1">
    <citation type="journal article" date="2013" name="Genome Announc.">
        <title>Draft Genome Sequence of Streptomyces bottropensis ATCC 25435, a Bottromycin-Producing Actinomycete.</title>
        <authorList>
            <person name="Zhang H."/>
            <person name="Zhou W."/>
            <person name="Zhuang Y."/>
            <person name="Liang X."/>
            <person name="Liu T."/>
        </authorList>
    </citation>
    <scope>NUCLEOTIDE SEQUENCE [LARGE SCALE GENOMIC DNA]</scope>
    <source>
        <strain evidence="2">ATCC 25435</strain>
    </source>
</reference>